<sequence>MAMQAQYPDIQGWLTIPGTGIDYPVLQSGEEDQVYYLKRNYKGEWDENGSLFLQWNCAVPEGQNLIIYGHNMNSGSMFGTLDQFTSRDYWREHKRVFFQTLSGISEYEILSVMKADVSMFPFQKAAFDGESGVREYVRQAKSLGLFETEDIGDVSEHVLTLVTCSYEWDNARTVIVAVRKDKSISENIS</sequence>
<dbReference type="InterPro" id="IPR005754">
    <property type="entry name" value="Sortase"/>
</dbReference>
<dbReference type="AlphaFoldDB" id="A0A2Y9BLI7"/>
<proteinExistence type="predicted"/>
<keyword evidence="4" id="KW-1185">Reference proteome</keyword>
<accession>A0A2Y9BLI7</accession>
<evidence type="ECO:0000313" key="4">
    <source>
        <dbReference type="Proteomes" id="UP000245845"/>
    </source>
</evidence>
<dbReference type="InterPro" id="IPR009835">
    <property type="entry name" value="SrtB"/>
</dbReference>
<dbReference type="Pfam" id="PF04203">
    <property type="entry name" value="Sortase"/>
    <property type="match status" value="1"/>
</dbReference>
<reference evidence="3 4" key="1">
    <citation type="submission" date="2018-05" db="EMBL/GenBank/DDBJ databases">
        <title>The Hungate 1000. A catalogue of reference genomes from the rumen microbiome.</title>
        <authorList>
            <person name="Kelly W."/>
        </authorList>
    </citation>
    <scope>NUCLEOTIDE SEQUENCE [LARGE SCALE GENOMIC DNA]</scope>
    <source>
        <strain evidence="3 4">NLAE-zl-C242</strain>
    </source>
</reference>
<dbReference type="RefSeq" id="WP_242996240.1">
    <property type="nucleotide sequence ID" value="NZ_BAAACK010000010.1"/>
</dbReference>
<keyword evidence="1" id="KW-0378">Hydrolase</keyword>
<dbReference type="InterPro" id="IPR023365">
    <property type="entry name" value="Sortase_dom-sf"/>
</dbReference>
<evidence type="ECO:0000313" key="3">
    <source>
        <dbReference type="EMBL" id="PWJ22640.1"/>
    </source>
</evidence>
<dbReference type="EMBL" id="QGDL01000018">
    <property type="protein sequence ID" value="PWJ22640.1"/>
    <property type="molecule type" value="Genomic_DNA"/>
</dbReference>
<gene>
    <name evidence="3" type="ORF">A8806_11895</name>
</gene>
<evidence type="ECO:0000256" key="2">
    <source>
        <dbReference type="PIRSR" id="PIRSR605754-1"/>
    </source>
</evidence>
<name>A0A2Y9BLI7_9FIRM</name>
<dbReference type="CDD" id="cd05826">
    <property type="entry name" value="Sortase_B"/>
    <property type="match status" value="1"/>
</dbReference>
<feature type="active site" description="Proton donor/acceptor" evidence="2">
    <location>
        <position position="70"/>
    </location>
</feature>
<dbReference type="Proteomes" id="UP000245845">
    <property type="component" value="Unassembled WGS sequence"/>
</dbReference>
<comment type="caution">
    <text evidence="3">The sequence shown here is derived from an EMBL/GenBank/DDBJ whole genome shotgun (WGS) entry which is preliminary data.</text>
</comment>
<protein>
    <submittedName>
        <fullName evidence="3">Sortase B</fullName>
    </submittedName>
</protein>
<dbReference type="GO" id="GO:0016787">
    <property type="term" value="F:hydrolase activity"/>
    <property type="evidence" value="ECO:0007669"/>
    <property type="project" value="UniProtKB-KW"/>
</dbReference>
<dbReference type="SUPFAM" id="SSF63817">
    <property type="entry name" value="Sortase"/>
    <property type="match status" value="1"/>
</dbReference>
<organism evidence="3 4">
    <name type="scientific">Faecalicatena orotica</name>
    <dbReference type="NCBI Taxonomy" id="1544"/>
    <lineage>
        <taxon>Bacteria</taxon>
        <taxon>Bacillati</taxon>
        <taxon>Bacillota</taxon>
        <taxon>Clostridia</taxon>
        <taxon>Lachnospirales</taxon>
        <taxon>Lachnospiraceae</taxon>
        <taxon>Faecalicatena</taxon>
    </lineage>
</organism>
<dbReference type="Gene3D" id="2.40.260.10">
    <property type="entry name" value="Sortase"/>
    <property type="match status" value="1"/>
</dbReference>
<feature type="active site" description="Acyl-thioester intermediate" evidence="2">
    <location>
        <position position="164"/>
    </location>
</feature>
<evidence type="ECO:0000256" key="1">
    <source>
        <dbReference type="ARBA" id="ARBA00022801"/>
    </source>
</evidence>